<dbReference type="AlphaFoldDB" id="A0A1E3VX09"/>
<comment type="caution">
    <text evidence="1">The sequence shown here is derived from an EMBL/GenBank/DDBJ whole genome shotgun (WGS) entry which is preliminary data.</text>
</comment>
<evidence type="ECO:0000313" key="1">
    <source>
        <dbReference type="EMBL" id="ODR98064.1"/>
    </source>
</evidence>
<dbReference type="Proteomes" id="UP000094501">
    <property type="component" value="Unassembled WGS sequence"/>
</dbReference>
<organism evidence="1 2">
    <name type="scientific">Methyloceanibacter methanicus</name>
    <dbReference type="NCBI Taxonomy" id="1774968"/>
    <lineage>
        <taxon>Bacteria</taxon>
        <taxon>Pseudomonadati</taxon>
        <taxon>Pseudomonadota</taxon>
        <taxon>Alphaproteobacteria</taxon>
        <taxon>Hyphomicrobiales</taxon>
        <taxon>Hyphomicrobiaceae</taxon>
        <taxon>Methyloceanibacter</taxon>
    </lineage>
</organism>
<keyword evidence="2" id="KW-1185">Reference proteome</keyword>
<proteinExistence type="predicted"/>
<accession>A0A1E3VX09</accession>
<dbReference type="STRING" id="1774968.AUC68_11230"/>
<protein>
    <submittedName>
        <fullName evidence="1">Uncharacterized protein</fullName>
    </submittedName>
</protein>
<reference evidence="1 2" key="1">
    <citation type="journal article" date="2016" name="Environ. Microbiol.">
        <title>New Methyloceanibacter diversity from North Sea sediments includes methanotroph containing solely the soluble methane monooxygenase.</title>
        <authorList>
            <person name="Vekeman B."/>
            <person name="Kerckhof F.M."/>
            <person name="Cremers G."/>
            <person name="de Vos P."/>
            <person name="Vandamme P."/>
            <person name="Boon N."/>
            <person name="Op den Camp H.J."/>
            <person name="Heylen K."/>
        </authorList>
    </citation>
    <scope>NUCLEOTIDE SEQUENCE [LARGE SCALE GENOMIC DNA]</scope>
    <source>
        <strain evidence="1 2">R-67174</strain>
    </source>
</reference>
<dbReference type="EMBL" id="LPWG01000014">
    <property type="protein sequence ID" value="ODR98064.1"/>
    <property type="molecule type" value="Genomic_DNA"/>
</dbReference>
<name>A0A1E3VX09_9HYPH</name>
<dbReference type="OrthoDB" id="7568253at2"/>
<dbReference type="RefSeq" id="WP_069438388.1">
    <property type="nucleotide sequence ID" value="NZ_LPWG01000014.1"/>
</dbReference>
<sequence length="187" mass="20626">MVTNIDTQSTDKVKPRVTRSAVTNGSRLFRRPPKNKGRLRRFRDLIDEVSRPLGGFASLSEAKKQSVRRVAALSMSLEDSEERLVEGAVLDPESFARSSMAQNRLLQGLGLLARNGAYVGDRDGDGDGDEPRHFWDLSRLNADELDVLYGLALKAGVDLIEGDDGTFAREVGEDSRLGKIGEHENEN</sequence>
<evidence type="ECO:0000313" key="2">
    <source>
        <dbReference type="Proteomes" id="UP000094501"/>
    </source>
</evidence>
<gene>
    <name evidence="1" type="ORF">AUC68_11230</name>
</gene>